<comment type="caution">
    <text evidence="13">The sequence shown here is derived from an EMBL/GenBank/DDBJ whole genome shotgun (WGS) entry which is preliminary data.</text>
</comment>
<dbReference type="NCBIfam" id="TIGR00628">
    <property type="entry name" value="ung"/>
    <property type="match status" value="1"/>
</dbReference>
<dbReference type="CDD" id="cd10027">
    <property type="entry name" value="UDG-F1-like"/>
    <property type="match status" value="1"/>
</dbReference>
<dbReference type="InterPro" id="IPR002043">
    <property type="entry name" value="UDG_fam1"/>
</dbReference>
<evidence type="ECO:0000256" key="3">
    <source>
        <dbReference type="ARBA" id="ARBA00008184"/>
    </source>
</evidence>
<name>A0ABS4SXQ5_9MICC</name>
<evidence type="ECO:0000256" key="9">
    <source>
        <dbReference type="PROSITE-ProRule" id="PRU10072"/>
    </source>
</evidence>
<comment type="catalytic activity">
    <reaction evidence="1 8 10">
        <text>Hydrolyzes single-stranded DNA or mismatched double-stranded DNA and polynucleotides, releasing free uracil.</text>
        <dbReference type="EC" id="3.2.2.27"/>
    </reaction>
</comment>
<proteinExistence type="inferred from homology"/>
<dbReference type="SUPFAM" id="SSF52141">
    <property type="entry name" value="Uracil-DNA glycosylase-like"/>
    <property type="match status" value="1"/>
</dbReference>
<dbReference type="PROSITE" id="PS00130">
    <property type="entry name" value="U_DNA_GLYCOSYLASE"/>
    <property type="match status" value="1"/>
</dbReference>
<dbReference type="InterPro" id="IPR005122">
    <property type="entry name" value="Uracil-DNA_glycosylase-like"/>
</dbReference>
<keyword evidence="13" id="KW-0326">Glycosidase</keyword>
<evidence type="ECO:0000256" key="7">
    <source>
        <dbReference type="ARBA" id="ARBA00023204"/>
    </source>
</evidence>
<feature type="region of interest" description="Disordered" evidence="11">
    <location>
        <begin position="1"/>
        <end position="20"/>
    </location>
</feature>
<dbReference type="SMART" id="SM00986">
    <property type="entry name" value="UDG"/>
    <property type="match status" value="1"/>
</dbReference>
<gene>
    <name evidence="8" type="primary">ung</name>
    <name evidence="13" type="ORF">JOF45_000014</name>
</gene>
<evidence type="ECO:0000256" key="5">
    <source>
        <dbReference type="ARBA" id="ARBA00022763"/>
    </source>
</evidence>
<feature type="active site" description="Proton acceptor" evidence="8 9">
    <location>
        <position position="86"/>
    </location>
</feature>
<evidence type="ECO:0000313" key="14">
    <source>
        <dbReference type="Proteomes" id="UP001519331"/>
    </source>
</evidence>
<dbReference type="NCBIfam" id="NF003588">
    <property type="entry name" value="PRK05254.1-1"/>
    <property type="match status" value="1"/>
</dbReference>
<dbReference type="SMART" id="SM00987">
    <property type="entry name" value="UreE_C"/>
    <property type="match status" value="1"/>
</dbReference>
<evidence type="ECO:0000256" key="4">
    <source>
        <dbReference type="ARBA" id="ARBA00012030"/>
    </source>
</evidence>
<protein>
    <recommendedName>
        <fullName evidence="4 8">Uracil-DNA glycosylase</fullName>
        <shortName evidence="8">UDG</shortName>
        <ecNumber evidence="4 8">3.2.2.27</ecNumber>
    </recommendedName>
</protein>
<dbReference type="EMBL" id="JAGINX010000001">
    <property type="protein sequence ID" value="MBP2316995.1"/>
    <property type="molecule type" value="Genomic_DNA"/>
</dbReference>
<evidence type="ECO:0000259" key="12">
    <source>
        <dbReference type="SMART" id="SM00986"/>
    </source>
</evidence>
<evidence type="ECO:0000256" key="8">
    <source>
        <dbReference type="HAMAP-Rule" id="MF_00148"/>
    </source>
</evidence>
<keyword evidence="8" id="KW-0963">Cytoplasm</keyword>
<evidence type="ECO:0000256" key="1">
    <source>
        <dbReference type="ARBA" id="ARBA00001400"/>
    </source>
</evidence>
<keyword evidence="14" id="KW-1185">Reference proteome</keyword>
<organism evidence="13 14">
    <name type="scientific">Nesterenkonia lacusekhoensis</name>
    <dbReference type="NCBI Taxonomy" id="150832"/>
    <lineage>
        <taxon>Bacteria</taxon>
        <taxon>Bacillati</taxon>
        <taxon>Actinomycetota</taxon>
        <taxon>Actinomycetes</taxon>
        <taxon>Micrococcales</taxon>
        <taxon>Micrococcaceae</taxon>
        <taxon>Nesterenkonia</taxon>
    </lineage>
</organism>
<dbReference type="PANTHER" id="PTHR11264">
    <property type="entry name" value="URACIL-DNA GLYCOSYLASE"/>
    <property type="match status" value="1"/>
</dbReference>
<dbReference type="Gene3D" id="3.40.470.10">
    <property type="entry name" value="Uracil-DNA glycosylase-like domain"/>
    <property type="match status" value="1"/>
</dbReference>
<comment type="similarity">
    <text evidence="3 8 10">Belongs to the uracil-DNA glycosylase (UDG) superfamily. UNG family.</text>
</comment>
<dbReference type="NCBIfam" id="NF003589">
    <property type="entry name" value="PRK05254.1-2"/>
    <property type="match status" value="1"/>
</dbReference>
<evidence type="ECO:0000256" key="6">
    <source>
        <dbReference type="ARBA" id="ARBA00022801"/>
    </source>
</evidence>
<evidence type="ECO:0000313" key="13">
    <source>
        <dbReference type="EMBL" id="MBP2316995.1"/>
    </source>
</evidence>
<dbReference type="EC" id="3.2.2.27" evidence="4 8"/>
<dbReference type="Proteomes" id="UP001519331">
    <property type="component" value="Unassembled WGS sequence"/>
</dbReference>
<evidence type="ECO:0000256" key="11">
    <source>
        <dbReference type="SAM" id="MobiDB-lite"/>
    </source>
</evidence>
<evidence type="ECO:0000256" key="10">
    <source>
        <dbReference type="RuleBase" id="RU003780"/>
    </source>
</evidence>
<feature type="domain" description="Uracil-DNA glycosylase-like" evidence="12">
    <location>
        <begin position="71"/>
        <end position="233"/>
    </location>
</feature>
<keyword evidence="5 8" id="KW-0227">DNA damage</keyword>
<sequence>MDENAAGEIMMSSSEQEQELSPSLVAPLEPAWEQALSSQAERFASIREELTRRRELGEDILPAPTRVLRAFRQPFDRVKVIILGQDPYPTPGHPIGMSFAVAPDVRPLPRSLQNIFKERQDDLGLAPSEHGDLSTWAHQGVLMLNRVLTVSAGSPGSHRGIGWEEITRTALEALVERGTPLVSILWGADARKMAPLLDQGEHTAVITSPHPSPLSARRGFFGSKPFSRANQELERLGAEPIDWQLR</sequence>
<reference evidence="13 14" key="1">
    <citation type="submission" date="2021-03" db="EMBL/GenBank/DDBJ databases">
        <title>Sequencing the genomes of 1000 actinobacteria strains.</title>
        <authorList>
            <person name="Klenk H.-P."/>
        </authorList>
    </citation>
    <scope>NUCLEOTIDE SEQUENCE [LARGE SCALE GENOMIC DNA]</scope>
    <source>
        <strain evidence="13 14">DSM 12544</strain>
    </source>
</reference>
<keyword evidence="7 8" id="KW-0234">DNA repair</keyword>
<evidence type="ECO:0000256" key="2">
    <source>
        <dbReference type="ARBA" id="ARBA00002631"/>
    </source>
</evidence>
<dbReference type="PANTHER" id="PTHR11264:SF0">
    <property type="entry name" value="URACIL-DNA GLYCOSYLASE"/>
    <property type="match status" value="1"/>
</dbReference>
<keyword evidence="6 8" id="KW-0378">Hydrolase</keyword>
<dbReference type="InterPro" id="IPR036895">
    <property type="entry name" value="Uracil-DNA_glycosylase-like_sf"/>
</dbReference>
<comment type="function">
    <text evidence="2 8 10">Excises uracil residues from the DNA which can arise as a result of misincorporation of dUMP residues by DNA polymerase or due to deamination of cytosine.</text>
</comment>
<dbReference type="NCBIfam" id="NF003592">
    <property type="entry name" value="PRK05254.1-5"/>
    <property type="match status" value="1"/>
</dbReference>
<accession>A0ABS4SXQ5</accession>
<dbReference type="GO" id="GO:0004844">
    <property type="term" value="F:uracil DNA N-glycosylase activity"/>
    <property type="evidence" value="ECO:0007669"/>
    <property type="project" value="UniProtKB-EC"/>
</dbReference>
<dbReference type="InterPro" id="IPR018085">
    <property type="entry name" value="Ura-DNA_Glyclase_AS"/>
</dbReference>
<comment type="subcellular location">
    <subcellularLocation>
        <location evidence="8">Cytoplasm</location>
    </subcellularLocation>
</comment>
<dbReference type="HAMAP" id="MF_00148">
    <property type="entry name" value="UDG"/>
    <property type="match status" value="1"/>
</dbReference>
<dbReference type="Pfam" id="PF03167">
    <property type="entry name" value="UDG"/>
    <property type="match status" value="1"/>
</dbReference>